<sequence length="249" mass="29164">MRQDVLYRNSVTSEVKFKTVTSKSIGKIDEKDWKRIEKKLETVISNVIHPIVEELKAKFQFLSTSNTILQQQNFGLIKALEGEKKRRKRQKPLLQRVISTEDGGAVFWSPQKITQARDFLRQKEEDEAAEKARKVNNKLQQQLRKEEKEEQAKERKLQRQKDKEERERVAEAKNAQQQITVEAKQAKQKAQKTRRPPQKPKQKKQIVIPPAIELLDNITEVVEVETVNPTTGRPRRQSRLPQRFQSPDI</sequence>
<comment type="caution">
    <text evidence="2">The sequence shown here is derived from an EMBL/GenBank/DDBJ whole genome shotgun (WGS) entry which is preliminary data.</text>
</comment>
<feature type="compositionally biased region" description="Basic residues" evidence="1">
    <location>
        <begin position="186"/>
        <end position="204"/>
    </location>
</feature>
<dbReference type="AlphaFoldDB" id="A0A9P4VLW4"/>
<evidence type="ECO:0000313" key="3">
    <source>
        <dbReference type="Proteomes" id="UP000799429"/>
    </source>
</evidence>
<dbReference type="Proteomes" id="UP000799429">
    <property type="component" value="Unassembled WGS sequence"/>
</dbReference>
<dbReference type="EMBL" id="MU006105">
    <property type="protein sequence ID" value="KAF2835993.1"/>
    <property type="molecule type" value="Genomic_DNA"/>
</dbReference>
<evidence type="ECO:0000313" key="2">
    <source>
        <dbReference type="EMBL" id="KAF2835993.1"/>
    </source>
</evidence>
<feature type="region of interest" description="Disordered" evidence="1">
    <location>
        <begin position="124"/>
        <end position="210"/>
    </location>
</feature>
<organism evidence="2 3">
    <name type="scientific">Patellaria atrata CBS 101060</name>
    <dbReference type="NCBI Taxonomy" id="1346257"/>
    <lineage>
        <taxon>Eukaryota</taxon>
        <taxon>Fungi</taxon>
        <taxon>Dikarya</taxon>
        <taxon>Ascomycota</taxon>
        <taxon>Pezizomycotina</taxon>
        <taxon>Dothideomycetes</taxon>
        <taxon>Dothideomycetes incertae sedis</taxon>
        <taxon>Patellariales</taxon>
        <taxon>Patellariaceae</taxon>
        <taxon>Patellaria</taxon>
    </lineage>
</organism>
<evidence type="ECO:0000256" key="1">
    <source>
        <dbReference type="SAM" id="MobiDB-lite"/>
    </source>
</evidence>
<feature type="region of interest" description="Disordered" evidence="1">
    <location>
        <begin position="225"/>
        <end position="249"/>
    </location>
</feature>
<proteinExistence type="predicted"/>
<reference evidence="2" key="1">
    <citation type="journal article" date="2020" name="Stud. Mycol.">
        <title>101 Dothideomycetes genomes: a test case for predicting lifestyles and emergence of pathogens.</title>
        <authorList>
            <person name="Haridas S."/>
            <person name="Albert R."/>
            <person name="Binder M."/>
            <person name="Bloem J."/>
            <person name="Labutti K."/>
            <person name="Salamov A."/>
            <person name="Andreopoulos B."/>
            <person name="Baker S."/>
            <person name="Barry K."/>
            <person name="Bills G."/>
            <person name="Bluhm B."/>
            <person name="Cannon C."/>
            <person name="Castanera R."/>
            <person name="Culley D."/>
            <person name="Daum C."/>
            <person name="Ezra D."/>
            <person name="Gonzalez J."/>
            <person name="Henrissat B."/>
            <person name="Kuo A."/>
            <person name="Liang C."/>
            <person name="Lipzen A."/>
            <person name="Lutzoni F."/>
            <person name="Magnuson J."/>
            <person name="Mondo S."/>
            <person name="Nolan M."/>
            <person name="Ohm R."/>
            <person name="Pangilinan J."/>
            <person name="Park H.-J."/>
            <person name="Ramirez L."/>
            <person name="Alfaro M."/>
            <person name="Sun H."/>
            <person name="Tritt A."/>
            <person name="Yoshinaga Y."/>
            <person name="Zwiers L.-H."/>
            <person name="Turgeon B."/>
            <person name="Goodwin S."/>
            <person name="Spatafora J."/>
            <person name="Crous P."/>
            <person name="Grigoriev I."/>
        </authorList>
    </citation>
    <scope>NUCLEOTIDE SEQUENCE</scope>
    <source>
        <strain evidence="2">CBS 101060</strain>
    </source>
</reference>
<name>A0A9P4VLW4_9PEZI</name>
<feature type="compositionally biased region" description="Basic and acidic residues" evidence="1">
    <location>
        <begin position="124"/>
        <end position="133"/>
    </location>
</feature>
<accession>A0A9P4VLW4</accession>
<dbReference type="OrthoDB" id="3945463at2759"/>
<keyword evidence="3" id="KW-1185">Reference proteome</keyword>
<feature type="compositionally biased region" description="Basic and acidic residues" evidence="1">
    <location>
        <begin position="143"/>
        <end position="171"/>
    </location>
</feature>
<gene>
    <name evidence="2" type="ORF">M501DRAFT_1060240</name>
</gene>
<feature type="compositionally biased region" description="Polar residues" evidence="1">
    <location>
        <begin position="239"/>
        <end position="249"/>
    </location>
</feature>
<protein>
    <submittedName>
        <fullName evidence="2">Uncharacterized protein</fullName>
    </submittedName>
</protein>